<evidence type="ECO:0000256" key="5">
    <source>
        <dbReference type="ARBA" id="ARBA00022692"/>
    </source>
</evidence>
<evidence type="ECO:0000259" key="10">
    <source>
        <dbReference type="PROSITE" id="PS51201"/>
    </source>
</evidence>
<keyword evidence="5 9" id="KW-0812">Transmembrane</keyword>
<dbReference type="AlphaFoldDB" id="A0A386HGM8"/>
<accession>A0A386HGM8</accession>
<dbReference type="PANTHER" id="PTHR42751:SF1">
    <property type="entry name" value="CATION_PROTON ANTIPORTER YBAL-RELATED"/>
    <property type="match status" value="1"/>
</dbReference>
<dbReference type="InterPro" id="IPR004771">
    <property type="entry name" value="K/H_exchanger"/>
</dbReference>
<dbReference type="InterPro" id="IPR038770">
    <property type="entry name" value="Na+/solute_symporter_sf"/>
</dbReference>
<evidence type="ECO:0000256" key="7">
    <source>
        <dbReference type="ARBA" id="ARBA00023065"/>
    </source>
</evidence>
<organism evidence="12 14">
    <name type="scientific">Yersinia rochesterensis</name>
    <dbReference type="NCBI Taxonomy" id="1604335"/>
    <lineage>
        <taxon>Bacteria</taxon>
        <taxon>Pseudomonadati</taxon>
        <taxon>Pseudomonadota</taxon>
        <taxon>Gammaproteobacteria</taxon>
        <taxon>Enterobacterales</taxon>
        <taxon>Yersiniaceae</taxon>
        <taxon>Yersinia</taxon>
    </lineage>
</organism>
<reference evidence="12 14" key="2">
    <citation type="submission" date="2018-09" db="EMBL/GenBank/DDBJ databases">
        <title>Yersinia kristensenii subsp. rochesterensis subsp. nov., Isolated from Human Feces.</title>
        <authorList>
            <person name="Cunningham S.A."/>
            <person name="Jeraldo P."/>
            <person name="Patel R."/>
        </authorList>
    </citation>
    <scope>NUCLEOTIDE SEQUENCE [LARGE SCALE GENOMIC DNA]</scope>
    <source>
        <strain evidence="12 14">ATCC BAA-2637</strain>
    </source>
</reference>
<dbReference type="Gene3D" id="1.20.1530.20">
    <property type="match status" value="1"/>
</dbReference>
<dbReference type="GO" id="GO:0008324">
    <property type="term" value="F:monoatomic cation transmembrane transporter activity"/>
    <property type="evidence" value="ECO:0007669"/>
    <property type="project" value="InterPro"/>
</dbReference>
<name>A0A386HGM8_9GAMM</name>
<keyword evidence="8 9" id="KW-0472">Membrane</keyword>
<keyword evidence="3" id="KW-0813">Transport</keyword>
<feature type="transmembrane region" description="Helical" evidence="9">
    <location>
        <begin position="226"/>
        <end position="243"/>
    </location>
</feature>
<dbReference type="Pfam" id="PF02254">
    <property type="entry name" value="TrkA_N"/>
    <property type="match status" value="1"/>
</dbReference>
<evidence type="ECO:0000256" key="9">
    <source>
        <dbReference type="SAM" id="Phobius"/>
    </source>
</evidence>
<dbReference type="EMBL" id="CP032482">
    <property type="protein sequence ID" value="AYD44796.1"/>
    <property type="molecule type" value="Genomic_DNA"/>
</dbReference>
<dbReference type="GO" id="GO:0006813">
    <property type="term" value="P:potassium ion transport"/>
    <property type="evidence" value="ECO:0007669"/>
    <property type="project" value="InterPro"/>
</dbReference>
<proteinExistence type="inferred from homology"/>
<dbReference type="PANTHER" id="PTHR42751">
    <property type="entry name" value="SODIUM/HYDROGEN EXCHANGER FAMILY/TRKA DOMAIN PROTEIN"/>
    <property type="match status" value="1"/>
</dbReference>
<dbReference type="InterPro" id="IPR003148">
    <property type="entry name" value="RCK_N"/>
</dbReference>
<dbReference type="GO" id="GO:0015297">
    <property type="term" value="F:antiporter activity"/>
    <property type="evidence" value="ECO:0007669"/>
    <property type="project" value="UniProtKB-KW"/>
</dbReference>
<dbReference type="Proteomes" id="UP000265864">
    <property type="component" value="Chromosome"/>
</dbReference>
<evidence type="ECO:0000313" key="13">
    <source>
        <dbReference type="Proteomes" id="UP000031883"/>
    </source>
</evidence>
<dbReference type="GO" id="GO:0016020">
    <property type="term" value="C:membrane"/>
    <property type="evidence" value="ECO:0007669"/>
    <property type="project" value="UniProtKB-SubCell"/>
</dbReference>
<sequence>MHHSTPLITTIVGGLVLAFLLGTLAHRLRISPLVGYLAAGVLAGPFTPGFVADTSLAPELAEIGVILLMFGVGLHFSLKDLLAVKAIAIPGAVAQIAVATLLGMGLSHLLGWDLMTGFVFGLCLSTASTVVLLRALEERQLIDSQRGQIAIGWLIVEDLAMVLTLVLLPAFAGVMGNETTSLSQLFTELAITIGKVIAFITLMIVVGRRLVPWILAKTASTGSRELFTLAVLVLALGIAYGAVGLFDVSFALGAFFAGMVLNESELSHRAAQDTLPLRDAFAVLFFVSVGMLFDPMILLHEPLAVLASLAIIIFGKSAIAFILVRMFGHSKRTALTISVSLAQIGEFAFILAGLGISLGLMSEHGRNLVLAGAILSIMLNPLLFTLLDRYLAKNETMEDLILEEAVEEEKQIPVDLCNHALLVGYGRVGSLLGAKLHAEGIPLVVIENSRPRVEALREQGINAVLGNAASADIMSLARLDCARWLLLTIPNGYEAGEIVASARIKRPDLEIIARAHYDDEVVYISDRGANQVVMGEREIANSMLNMLKIETLTEEDKRPLCPI</sequence>
<feature type="transmembrane region" description="Helical" evidence="9">
    <location>
        <begin position="184"/>
        <end position="206"/>
    </location>
</feature>
<feature type="transmembrane region" description="Helical" evidence="9">
    <location>
        <begin position="148"/>
        <end position="172"/>
    </location>
</feature>
<gene>
    <name evidence="11" type="ORF">CH54_3743</name>
    <name evidence="12" type="ORF">DXZ79_14495</name>
</gene>
<evidence type="ECO:0000313" key="12">
    <source>
        <dbReference type="EMBL" id="AYD44796.1"/>
    </source>
</evidence>
<evidence type="ECO:0000313" key="11">
    <source>
        <dbReference type="EMBL" id="AJJ37466.1"/>
    </source>
</evidence>
<evidence type="ECO:0000256" key="4">
    <source>
        <dbReference type="ARBA" id="ARBA00022449"/>
    </source>
</evidence>
<dbReference type="Pfam" id="PF00999">
    <property type="entry name" value="Na_H_Exchanger"/>
    <property type="match status" value="1"/>
</dbReference>
<dbReference type="Gene3D" id="3.40.50.720">
    <property type="entry name" value="NAD(P)-binding Rossmann-like Domain"/>
    <property type="match status" value="1"/>
</dbReference>
<feature type="transmembrane region" description="Helical" evidence="9">
    <location>
        <begin position="368"/>
        <end position="387"/>
    </location>
</feature>
<dbReference type="NCBIfam" id="TIGR00932">
    <property type="entry name" value="2a37"/>
    <property type="match status" value="1"/>
</dbReference>
<feature type="transmembrane region" description="Helical" evidence="9">
    <location>
        <begin position="88"/>
        <end position="110"/>
    </location>
</feature>
<comment type="subcellular location">
    <subcellularLocation>
        <location evidence="1">Membrane</location>
        <topology evidence="1">Multi-pass membrane protein</topology>
    </subcellularLocation>
</comment>
<reference evidence="11 13" key="1">
    <citation type="journal article" date="2015" name="Genome Announc.">
        <title>Thirty-Two Complete Genome Assemblies of Nine Yersinia Species, Including Y. pestis, Y. pseudotuberculosis, and Y. enterocolitica.</title>
        <authorList>
            <person name="Johnson S.L."/>
            <person name="Daligault H.E."/>
            <person name="Davenport K.W."/>
            <person name="Jaissle J."/>
            <person name="Frey K.G."/>
            <person name="Ladner J.T."/>
            <person name="Broomall S.M."/>
            <person name="Bishop-Lilly K.A."/>
            <person name="Bruce D.C."/>
            <person name="Coyne S.R."/>
            <person name="Gibbons H.S."/>
            <person name="Lo C.C."/>
            <person name="Munk A.C."/>
            <person name="Rosenzweig C.N."/>
            <person name="Koroleva G.I."/>
            <person name="Palacios G.F."/>
            <person name="Redden C.L."/>
            <person name="Xu Y."/>
            <person name="Minogue T.D."/>
            <person name="Chain P.S."/>
        </authorList>
    </citation>
    <scope>NUCLEOTIDE SEQUENCE [LARGE SCALE GENOMIC DNA]</scope>
    <source>
        <strain evidence="11 13">Y231</strain>
    </source>
</reference>
<feature type="transmembrane region" description="Helical" evidence="9">
    <location>
        <begin position="304"/>
        <end position="323"/>
    </location>
</feature>
<evidence type="ECO:0000256" key="8">
    <source>
        <dbReference type="ARBA" id="ARBA00023136"/>
    </source>
</evidence>
<feature type="transmembrane region" description="Helical" evidence="9">
    <location>
        <begin position="116"/>
        <end position="136"/>
    </location>
</feature>
<keyword evidence="7" id="KW-0406">Ion transport</keyword>
<feature type="transmembrane region" description="Helical" evidence="9">
    <location>
        <begin position="6"/>
        <end position="26"/>
    </location>
</feature>
<keyword evidence="4" id="KW-0050">Antiport</keyword>
<dbReference type="GO" id="GO:1902600">
    <property type="term" value="P:proton transmembrane transport"/>
    <property type="evidence" value="ECO:0007669"/>
    <property type="project" value="InterPro"/>
</dbReference>
<dbReference type="Proteomes" id="UP000031883">
    <property type="component" value="Chromosome"/>
</dbReference>
<feature type="transmembrane region" description="Helical" evidence="9">
    <location>
        <begin position="33"/>
        <end position="51"/>
    </location>
</feature>
<feature type="transmembrane region" description="Helical" evidence="9">
    <location>
        <begin position="335"/>
        <end position="356"/>
    </location>
</feature>
<evidence type="ECO:0000256" key="3">
    <source>
        <dbReference type="ARBA" id="ARBA00022448"/>
    </source>
</evidence>
<evidence type="ECO:0000256" key="2">
    <source>
        <dbReference type="ARBA" id="ARBA00005551"/>
    </source>
</evidence>
<evidence type="ECO:0000313" key="14">
    <source>
        <dbReference type="Proteomes" id="UP000265864"/>
    </source>
</evidence>
<dbReference type="RefSeq" id="WP_038631607.1">
    <property type="nucleotide sequence ID" value="NZ_CABHXK010000063.1"/>
</dbReference>
<keyword evidence="13" id="KW-1185">Reference proteome</keyword>
<dbReference type="NCBIfam" id="NF007950">
    <property type="entry name" value="PRK10669.1"/>
    <property type="match status" value="1"/>
</dbReference>
<dbReference type="GeneID" id="82551955"/>
<feature type="transmembrane region" description="Helical" evidence="9">
    <location>
        <begin position="57"/>
        <end position="76"/>
    </location>
</feature>
<dbReference type="EMBL" id="CP009997">
    <property type="protein sequence ID" value="AJJ37466.1"/>
    <property type="molecule type" value="Genomic_DNA"/>
</dbReference>
<dbReference type="PROSITE" id="PS51201">
    <property type="entry name" value="RCK_N"/>
    <property type="match status" value="1"/>
</dbReference>
<dbReference type="SUPFAM" id="SSF51735">
    <property type="entry name" value="NAD(P)-binding Rossmann-fold domains"/>
    <property type="match status" value="1"/>
</dbReference>
<dbReference type="InterPro" id="IPR036291">
    <property type="entry name" value="NAD(P)-bd_dom_sf"/>
</dbReference>
<comment type="similarity">
    <text evidence="2">Belongs to the monovalent cation:proton antiporter 2 (CPA2) transporter (TC 2.A.37) family.</text>
</comment>
<dbReference type="InterPro" id="IPR006153">
    <property type="entry name" value="Cation/H_exchanger_TM"/>
</dbReference>
<feature type="domain" description="RCK N-terminal" evidence="10">
    <location>
        <begin position="417"/>
        <end position="534"/>
    </location>
</feature>
<evidence type="ECO:0000256" key="6">
    <source>
        <dbReference type="ARBA" id="ARBA00022989"/>
    </source>
</evidence>
<evidence type="ECO:0000256" key="1">
    <source>
        <dbReference type="ARBA" id="ARBA00004141"/>
    </source>
</evidence>
<keyword evidence="6 9" id="KW-1133">Transmembrane helix</keyword>
<protein>
    <submittedName>
        <fullName evidence="12">Kef family K(+) transporter</fullName>
    </submittedName>
    <submittedName>
        <fullName evidence="11">Transporter, monovalent cation:proton antiporter-2 family protein</fullName>
    </submittedName>
</protein>